<sequence>MGSSAPESSAWLDLGHMDPILKEIIKNSQTPALAKAPDIATIVPTRAAWNPRFKALADAVVASANGTVTADEVAIPRRDGGSSRALLYKPRNSLNDDSPVGRPLVIFIHGGGFVYGAPEMEAPNAVGAVRAYGCIALCLSYRLAPEHKFPAATDDCWDALKWIAQNASSLGADLSKGFVLGGTSAGGNVTAVLSHLAREEKLSPPLTGLYLNVPLLLAPEAVRPEHQALYLSREQNAFAPVLNKAFMDMYTEAYAPDDVQVSHVWSPINWPGGSGKAHAGLPPTYFQVCGLDPLRDEALIYERVLRCEYGIPTLVDLYPGLPHMFVPNFPGHPSSKKYPRDTISGIGWLLRGGK</sequence>
<dbReference type="SUPFAM" id="SSF53474">
    <property type="entry name" value="alpha/beta-Hydrolases"/>
    <property type="match status" value="1"/>
</dbReference>
<comment type="caution">
    <text evidence="3">The sequence shown here is derived from an EMBL/GenBank/DDBJ whole genome shotgun (WGS) entry which is preliminary data.</text>
</comment>
<evidence type="ECO:0000313" key="4">
    <source>
        <dbReference type="Proteomes" id="UP001174694"/>
    </source>
</evidence>
<dbReference type="Pfam" id="PF07859">
    <property type="entry name" value="Abhydrolase_3"/>
    <property type="match status" value="1"/>
</dbReference>
<evidence type="ECO:0000256" key="1">
    <source>
        <dbReference type="ARBA" id="ARBA00022801"/>
    </source>
</evidence>
<evidence type="ECO:0000313" key="3">
    <source>
        <dbReference type="EMBL" id="KAJ9136944.1"/>
    </source>
</evidence>
<protein>
    <submittedName>
        <fullName evidence="3">Esterase lipase</fullName>
    </submittedName>
</protein>
<dbReference type="PANTHER" id="PTHR48081:SF8">
    <property type="entry name" value="ALPHA_BETA HYDROLASE FOLD-3 DOMAIN-CONTAINING PROTEIN-RELATED"/>
    <property type="match status" value="1"/>
</dbReference>
<dbReference type="GO" id="GO:0016787">
    <property type="term" value="F:hydrolase activity"/>
    <property type="evidence" value="ECO:0007669"/>
    <property type="project" value="UniProtKB-KW"/>
</dbReference>
<accession>A0AA38RH65</accession>
<dbReference type="PANTHER" id="PTHR48081">
    <property type="entry name" value="AB HYDROLASE SUPERFAMILY PROTEIN C4A8.06C"/>
    <property type="match status" value="1"/>
</dbReference>
<organism evidence="3 4">
    <name type="scientific">Pleurostoma richardsiae</name>
    <dbReference type="NCBI Taxonomy" id="41990"/>
    <lineage>
        <taxon>Eukaryota</taxon>
        <taxon>Fungi</taxon>
        <taxon>Dikarya</taxon>
        <taxon>Ascomycota</taxon>
        <taxon>Pezizomycotina</taxon>
        <taxon>Sordariomycetes</taxon>
        <taxon>Sordariomycetidae</taxon>
        <taxon>Calosphaeriales</taxon>
        <taxon>Pleurostomataceae</taxon>
        <taxon>Pleurostoma</taxon>
    </lineage>
</organism>
<dbReference type="Gene3D" id="3.40.50.1820">
    <property type="entry name" value="alpha/beta hydrolase"/>
    <property type="match status" value="1"/>
</dbReference>
<proteinExistence type="predicted"/>
<evidence type="ECO:0000259" key="2">
    <source>
        <dbReference type="Pfam" id="PF07859"/>
    </source>
</evidence>
<dbReference type="EMBL" id="JANBVO010000037">
    <property type="protein sequence ID" value="KAJ9136944.1"/>
    <property type="molecule type" value="Genomic_DNA"/>
</dbReference>
<dbReference type="InterPro" id="IPR050300">
    <property type="entry name" value="GDXG_lipolytic_enzyme"/>
</dbReference>
<keyword evidence="4" id="KW-1185">Reference proteome</keyword>
<reference evidence="3" key="1">
    <citation type="submission" date="2022-07" db="EMBL/GenBank/DDBJ databases">
        <title>Fungi with potential for degradation of polypropylene.</title>
        <authorList>
            <person name="Gostincar C."/>
        </authorList>
    </citation>
    <scope>NUCLEOTIDE SEQUENCE</scope>
    <source>
        <strain evidence="3">EXF-13308</strain>
    </source>
</reference>
<dbReference type="InterPro" id="IPR013094">
    <property type="entry name" value="AB_hydrolase_3"/>
</dbReference>
<keyword evidence="1" id="KW-0378">Hydrolase</keyword>
<dbReference type="Proteomes" id="UP001174694">
    <property type="component" value="Unassembled WGS sequence"/>
</dbReference>
<gene>
    <name evidence="3" type="ORF">NKR23_g9565</name>
</gene>
<name>A0AA38RH65_9PEZI</name>
<dbReference type="AlphaFoldDB" id="A0AA38RH65"/>
<feature type="domain" description="Alpha/beta hydrolase fold-3" evidence="2">
    <location>
        <begin position="105"/>
        <end position="326"/>
    </location>
</feature>
<dbReference type="InterPro" id="IPR029058">
    <property type="entry name" value="AB_hydrolase_fold"/>
</dbReference>